<dbReference type="InterPro" id="IPR037167">
    <property type="entry name" value="Peptidase_S11_C_sf"/>
</dbReference>
<evidence type="ECO:0000256" key="2">
    <source>
        <dbReference type="ARBA" id="ARBA00004417"/>
    </source>
</evidence>
<dbReference type="GO" id="GO:0030288">
    <property type="term" value="C:outer membrane-bounded periplasmic space"/>
    <property type="evidence" value="ECO:0007669"/>
    <property type="project" value="UniProtKB-ARBA"/>
</dbReference>
<comment type="subcellular location">
    <subcellularLocation>
        <location evidence="2">Cell inner membrane</location>
        <topology evidence="2">Peripheral membrane protein</topology>
    </subcellularLocation>
</comment>
<dbReference type="GO" id="GO:0005886">
    <property type="term" value="C:plasma membrane"/>
    <property type="evidence" value="ECO:0007669"/>
    <property type="project" value="UniProtKB-SubCell"/>
</dbReference>
<comment type="caution">
    <text evidence="23">The sequence shown here is derived from an EMBL/GenBank/DDBJ whole genome shotgun (WGS) entry which is preliminary data.</text>
</comment>
<feature type="signal peptide" evidence="21">
    <location>
        <begin position="1"/>
        <end position="29"/>
    </location>
</feature>
<dbReference type="GO" id="GO:0071555">
    <property type="term" value="P:cell wall organization"/>
    <property type="evidence" value="ECO:0007669"/>
    <property type="project" value="UniProtKB-KW"/>
</dbReference>
<evidence type="ECO:0000256" key="13">
    <source>
        <dbReference type="ARBA" id="ARBA00022984"/>
    </source>
</evidence>
<dbReference type="GO" id="GO:0008658">
    <property type="term" value="F:penicillin binding"/>
    <property type="evidence" value="ECO:0007669"/>
    <property type="project" value="UniProtKB-ARBA"/>
</dbReference>
<dbReference type="FunFam" id="3.40.710.10:FF:000001">
    <property type="entry name" value="D-alanyl-D-alanine serine-type carboxypeptidase"/>
    <property type="match status" value="1"/>
</dbReference>
<dbReference type="GO" id="GO:0009002">
    <property type="term" value="F:serine-type D-Ala-D-Ala carboxypeptidase activity"/>
    <property type="evidence" value="ECO:0007669"/>
    <property type="project" value="UniProtKB-EC"/>
</dbReference>
<evidence type="ECO:0000256" key="7">
    <source>
        <dbReference type="ARBA" id="ARBA00022519"/>
    </source>
</evidence>
<feature type="active site" description="Acyl-ester intermediate" evidence="18">
    <location>
        <position position="73"/>
    </location>
</feature>
<dbReference type="PRINTS" id="PR00725">
    <property type="entry name" value="DADACBPTASE1"/>
</dbReference>
<dbReference type="GO" id="GO:0006508">
    <property type="term" value="P:proteolysis"/>
    <property type="evidence" value="ECO:0007669"/>
    <property type="project" value="UniProtKB-KW"/>
</dbReference>
<evidence type="ECO:0000256" key="21">
    <source>
        <dbReference type="SAM" id="SignalP"/>
    </source>
</evidence>
<dbReference type="EMBL" id="LGAA01000026">
    <property type="protein sequence ID" value="KPD02175.1"/>
    <property type="molecule type" value="Genomic_DNA"/>
</dbReference>
<dbReference type="NCBIfam" id="NF008059">
    <property type="entry name" value="PRK10793.1"/>
    <property type="match status" value="1"/>
</dbReference>
<dbReference type="InterPro" id="IPR012907">
    <property type="entry name" value="Peptidase_S11_C"/>
</dbReference>
<feature type="active site" evidence="18">
    <location>
        <position position="139"/>
    </location>
</feature>
<evidence type="ECO:0000256" key="1">
    <source>
        <dbReference type="ARBA" id="ARBA00003217"/>
    </source>
</evidence>
<feature type="binding site" evidence="19">
    <location>
        <position position="242"/>
    </location>
    <ligand>
        <name>substrate</name>
    </ligand>
</feature>
<evidence type="ECO:0000256" key="8">
    <source>
        <dbReference type="ARBA" id="ARBA00022645"/>
    </source>
</evidence>
<dbReference type="GO" id="GO:0008360">
    <property type="term" value="P:regulation of cell shape"/>
    <property type="evidence" value="ECO:0007669"/>
    <property type="project" value="UniProtKB-KW"/>
</dbReference>
<comment type="catalytic activity">
    <reaction evidence="16">
        <text>Preferential cleavage: (Ac)2-L-Lys-D-Ala-|-D-Ala. Also transpeptidation of peptidyl-alanyl moieties that are N-acyl substituents of D-alanine.</text>
        <dbReference type="EC" id="3.4.16.4"/>
    </reaction>
</comment>
<evidence type="ECO:0000256" key="3">
    <source>
        <dbReference type="ARBA" id="ARBA00004752"/>
    </source>
</evidence>
<sequence length="403" mass="44301">MKYAVTSRLIRNATLGIAFAFSAISYVQADDINLKTMIPAAPDIDAEAYILIDYNSGKVLAEKNADQRRDPASLTKMMTSYVIGQAIRSGKIGVNDMVTVNEDAWATGNPVFKGSSLMFLKPGDRVSVSQLTRGINLQSGNDACVAMADYVAGDQANFVQLMNTYVKQLGLQNTYFQTVHGLDAEGQYSSARDMALIGQALIRDVPEEYEIYKEKEFTFNNIRQTNRNGLLWDKSLNVDGIKTGHTNAAGFNLVASATEGDMRLISAVMGGKSGKGRDAESKKLLTYGFRFFETVKPLQAGTEFAAEAVWFGDADKAKLGVAEDLYLTIPRGRLKDLKASYELNTAELNAPLAKGAVVGTINFQLDGKTIEQRPLVVLQNIDEGGFFSRLIDYIKLLFHRWFS</sequence>
<dbReference type="InterPro" id="IPR001967">
    <property type="entry name" value="Peptidase_S11_N"/>
</dbReference>
<feature type="active site" description="Proton acceptor" evidence="18">
    <location>
        <position position="76"/>
    </location>
</feature>
<dbReference type="Pfam" id="PF07943">
    <property type="entry name" value="PBP5_C"/>
    <property type="match status" value="1"/>
</dbReference>
<evidence type="ECO:0000256" key="14">
    <source>
        <dbReference type="ARBA" id="ARBA00023136"/>
    </source>
</evidence>
<dbReference type="GO" id="GO:0009252">
    <property type="term" value="P:peptidoglycan biosynthetic process"/>
    <property type="evidence" value="ECO:0007669"/>
    <property type="project" value="UniProtKB-UniPathway"/>
</dbReference>
<dbReference type="RefSeq" id="WP_053909065.1">
    <property type="nucleotide sequence ID" value="NZ_CAWMUS010000026.1"/>
</dbReference>
<comment type="function">
    <text evidence="1">Removes C-terminal D-alanyl residues from sugar-peptide cell wall precursors.</text>
</comment>
<dbReference type="PANTHER" id="PTHR21581:SF27">
    <property type="entry name" value="D-ALANYL-D-ALANINE CARBOXYPEPTIDASE DACA"/>
    <property type="match status" value="1"/>
</dbReference>
<dbReference type="Gene3D" id="3.40.710.10">
    <property type="entry name" value="DD-peptidase/beta-lactamase superfamily"/>
    <property type="match status" value="1"/>
</dbReference>
<name>A0A0N1KI66_9GAMM</name>
<comment type="pathway">
    <text evidence="17">Glycan biosynthesis.</text>
</comment>
<keyword evidence="11 23" id="KW-0378">Hydrolase</keyword>
<evidence type="ECO:0000256" key="5">
    <source>
        <dbReference type="ARBA" id="ARBA00012448"/>
    </source>
</evidence>
<evidence type="ECO:0000256" key="10">
    <source>
        <dbReference type="ARBA" id="ARBA00022729"/>
    </source>
</evidence>
<evidence type="ECO:0000256" key="12">
    <source>
        <dbReference type="ARBA" id="ARBA00022960"/>
    </source>
</evidence>
<comment type="pathway">
    <text evidence="3">Cell wall biogenesis; peptidoglycan biosynthesis.</text>
</comment>
<dbReference type="GO" id="GO:0042803">
    <property type="term" value="F:protein homodimerization activity"/>
    <property type="evidence" value="ECO:0007669"/>
    <property type="project" value="UniProtKB-ARBA"/>
</dbReference>
<keyword evidence="13" id="KW-0573">Peptidoglycan synthesis</keyword>
<keyword evidence="6" id="KW-1003">Cell membrane</keyword>
<dbReference type="InterPro" id="IPR012338">
    <property type="entry name" value="Beta-lactam/transpept-like"/>
</dbReference>
<dbReference type="Pfam" id="PF00768">
    <property type="entry name" value="Peptidase_S11"/>
    <property type="match status" value="1"/>
</dbReference>
<evidence type="ECO:0000256" key="15">
    <source>
        <dbReference type="ARBA" id="ARBA00023316"/>
    </source>
</evidence>
<protein>
    <recommendedName>
        <fullName evidence="5">serine-type D-Ala-D-Ala carboxypeptidase</fullName>
        <ecNumber evidence="5">3.4.16.4</ecNumber>
    </recommendedName>
</protein>
<dbReference type="Proteomes" id="UP000053226">
    <property type="component" value="Unassembled WGS sequence"/>
</dbReference>
<keyword evidence="9" id="KW-0645">Protease</keyword>
<evidence type="ECO:0000256" key="9">
    <source>
        <dbReference type="ARBA" id="ARBA00022670"/>
    </source>
</evidence>
<evidence type="ECO:0000256" key="11">
    <source>
        <dbReference type="ARBA" id="ARBA00022801"/>
    </source>
</evidence>
<evidence type="ECO:0000256" key="17">
    <source>
        <dbReference type="ARBA" id="ARBA00060592"/>
    </source>
</evidence>
<dbReference type="UniPathway" id="UPA00219"/>
<dbReference type="EC" id="3.4.16.4" evidence="5"/>
<evidence type="ECO:0000313" key="24">
    <source>
        <dbReference type="Proteomes" id="UP000053226"/>
    </source>
</evidence>
<dbReference type="InterPro" id="IPR018044">
    <property type="entry name" value="Peptidase_S11"/>
</dbReference>
<dbReference type="AlphaFoldDB" id="A0A0N1KI66"/>
<evidence type="ECO:0000256" key="16">
    <source>
        <dbReference type="ARBA" id="ARBA00034000"/>
    </source>
</evidence>
<dbReference type="OrthoDB" id="9795979at2"/>
<evidence type="ECO:0000256" key="20">
    <source>
        <dbReference type="RuleBase" id="RU004016"/>
    </source>
</evidence>
<keyword evidence="14" id="KW-0472">Membrane</keyword>
<dbReference type="SUPFAM" id="SSF56601">
    <property type="entry name" value="beta-lactamase/transpeptidase-like"/>
    <property type="match status" value="1"/>
</dbReference>
<keyword evidence="12" id="KW-0133">Cell shape</keyword>
<keyword evidence="10 21" id="KW-0732">Signal</keyword>
<comment type="similarity">
    <text evidence="4 20">Belongs to the peptidase S11 family.</text>
</comment>
<feature type="chain" id="PRO_5005875755" description="serine-type D-Ala-D-Ala carboxypeptidase" evidence="21">
    <location>
        <begin position="30"/>
        <end position="403"/>
    </location>
</feature>
<dbReference type="InterPro" id="IPR015956">
    <property type="entry name" value="Peniciliin-bd_prot_C_sf"/>
</dbReference>
<feature type="domain" description="Peptidase S11 D-Ala-D-Ala carboxypeptidase A C-terminal" evidence="22">
    <location>
        <begin position="292"/>
        <end position="383"/>
    </location>
</feature>
<evidence type="ECO:0000256" key="18">
    <source>
        <dbReference type="PIRSR" id="PIRSR618044-1"/>
    </source>
</evidence>
<evidence type="ECO:0000256" key="6">
    <source>
        <dbReference type="ARBA" id="ARBA00022475"/>
    </source>
</evidence>
<dbReference type="SMART" id="SM00936">
    <property type="entry name" value="PBP5_C"/>
    <property type="match status" value="1"/>
</dbReference>
<dbReference type="PANTHER" id="PTHR21581">
    <property type="entry name" value="D-ALANYL-D-ALANINE CARBOXYPEPTIDASE"/>
    <property type="match status" value="1"/>
</dbReference>
<evidence type="ECO:0000259" key="22">
    <source>
        <dbReference type="SMART" id="SM00936"/>
    </source>
</evidence>
<reference evidence="23 24" key="1">
    <citation type="submission" date="2015-07" db="EMBL/GenBank/DDBJ databases">
        <title>ATOL: Assembling a taxonomically balanced genome-scale reconstruction of the evolutionary history of the Enterobacteriaceae.</title>
        <authorList>
            <person name="Plunkett G.III."/>
            <person name="Neeno-Eckwall E.C."/>
            <person name="Glasner J.D."/>
            <person name="Perna N.T."/>
        </authorList>
    </citation>
    <scope>NUCLEOTIDE SEQUENCE [LARGE SCALE GENOMIC DNA]</scope>
    <source>
        <strain evidence="23 24">ATCC 35017</strain>
    </source>
</reference>
<dbReference type="SUPFAM" id="SSF69189">
    <property type="entry name" value="Penicillin-binding protein associated domain"/>
    <property type="match status" value="1"/>
</dbReference>
<evidence type="ECO:0000256" key="19">
    <source>
        <dbReference type="PIRSR" id="PIRSR618044-2"/>
    </source>
</evidence>
<dbReference type="Gene3D" id="2.60.410.10">
    <property type="entry name" value="D-Ala-D-Ala carboxypeptidase, C-terminal domain"/>
    <property type="match status" value="1"/>
</dbReference>
<accession>A0A0N1KI66</accession>
<keyword evidence="15" id="KW-0961">Cell wall biogenesis/degradation</keyword>
<dbReference type="FunFam" id="2.60.410.10:FF:000001">
    <property type="entry name" value="D-alanyl-D-alanine carboxypeptidase dacA"/>
    <property type="match status" value="1"/>
</dbReference>
<organism evidence="23 24">
    <name type="scientific">Moellerella wisconsensis ATCC 35017</name>
    <dbReference type="NCBI Taxonomy" id="1354267"/>
    <lineage>
        <taxon>Bacteria</taxon>
        <taxon>Pseudomonadati</taxon>
        <taxon>Pseudomonadota</taxon>
        <taxon>Gammaproteobacteria</taxon>
        <taxon>Enterobacterales</taxon>
        <taxon>Morganellaceae</taxon>
        <taxon>Moellerella</taxon>
    </lineage>
</organism>
<keyword evidence="7" id="KW-0997">Cell inner membrane</keyword>
<keyword evidence="8 23" id="KW-0121">Carboxypeptidase</keyword>
<proteinExistence type="inferred from homology"/>
<gene>
    <name evidence="23" type="ORF">M992_2727</name>
</gene>
<evidence type="ECO:0000313" key="23">
    <source>
        <dbReference type="EMBL" id="KPD02175.1"/>
    </source>
</evidence>
<keyword evidence="24" id="KW-1185">Reference proteome</keyword>
<evidence type="ECO:0000256" key="4">
    <source>
        <dbReference type="ARBA" id="ARBA00007164"/>
    </source>
</evidence>